<evidence type="ECO:0000313" key="2">
    <source>
        <dbReference type="Proteomes" id="UP000322726"/>
    </source>
</evidence>
<dbReference type="Proteomes" id="UP000322726">
    <property type="component" value="Chromosome"/>
</dbReference>
<dbReference type="InterPro" id="IPR013702">
    <property type="entry name" value="FIST_domain_N"/>
</dbReference>
<dbReference type="PANTHER" id="PTHR40252:SF2">
    <property type="entry name" value="BLR0328 PROTEIN"/>
    <property type="match status" value="1"/>
</dbReference>
<dbReference type="Pfam" id="PF10442">
    <property type="entry name" value="FIST_C"/>
    <property type="match status" value="1"/>
</dbReference>
<keyword evidence="2" id="KW-1185">Reference proteome</keyword>
<accession>A0A5C2H5P3</accession>
<dbReference type="SMART" id="SM00897">
    <property type="entry name" value="FIST"/>
    <property type="match status" value="1"/>
</dbReference>
<dbReference type="Pfam" id="PF08495">
    <property type="entry name" value="FIST"/>
    <property type="match status" value="1"/>
</dbReference>
<dbReference type="InterPro" id="IPR019494">
    <property type="entry name" value="FIST_C"/>
</dbReference>
<name>A0A5C2H5P3_9BACT</name>
<reference evidence="2" key="2">
    <citation type="submission" date="2019-09" db="EMBL/GenBank/DDBJ databases">
        <title>Complete genome sequencing of four Arcobacter species reveals a diverse suite of mobile elements.</title>
        <authorList>
            <person name="On S.L.W."/>
            <person name="Miller W.G."/>
            <person name="Biggs P."/>
            <person name="Cornelius A."/>
            <person name="Vandamme P."/>
        </authorList>
    </citation>
    <scope>NUCLEOTIDE SEQUENCE [LARGE SCALE GENOMIC DNA]</scope>
    <source>
        <strain evidence="2">LMG 26638</strain>
    </source>
</reference>
<evidence type="ECO:0000313" key="1">
    <source>
        <dbReference type="EMBL" id="QEP34290.1"/>
    </source>
</evidence>
<dbReference type="SMART" id="SM01204">
    <property type="entry name" value="FIST_C"/>
    <property type="match status" value="1"/>
</dbReference>
<protein>
    <submittedName>
        <fullName evidence="1">FIST sensor-containing signal transduction protein</fullName>
    </submittedName>
</protein>
<proteinExistence type="predicted"/>
<dbReference type="PANTHER" id="PTHR40252">
    <property type="entry name" value="BLR0328 PROTEIN"/>
    <property type="match status" value="1"/>
</dbReference>
<reference evidence="1 2" key="3">
    <citation type="submission" date="2019-09" db="EMBL/GenBank/DDBJ databases">
        <title>Taxonomic note: a critical rebuttal of the proposed division of the genus Arcobacter into six genera, emended descriptions of Arcobacter anaerophilus and the genus Arcobacter, and an assessment of genus-level boundaries for Epsilonproteobacteria using in silico genomic comparator tools.</title>
        <authorList>
            <person name="On S.L.W."/>
            <person name="Miller W.G."/>
            <person name="Biggs P."/>
            <person name="Cornelius A."/>
            <person name="Vandamme P."/>
        </authorList>
    </citation>
    <scope>NUCLEOTIDE SEQUENCE [LARGE SCALE GENOMIC DNA]</scope>
    <source>
        <strain evidence="1 2">LMG 26638</strain>
    </source>
</reference>
<dbReference type="EMBL" id="CP035928">
    <property type="protein sequence ID" value="QEP34290.1"/>
    <property type="molecule type" value="Genomic_DNA"/>
</dbReference>
<dbReference type="AlphaFoldDB" id="A0A5C2H5P3"/>
<dbReference type="KEGG" id="apai:APAC_1168"/>
<dbReference type="RefSeq" id="WP_130233234.1">
    <property type="nucleotide sequence ID" value="NZ_BMEF01000029.1"/>
</dbReference>
<dbReference type="OrthoDB" id="378730at2"/>
<organism evidence="1 2">
    <name type="scientific">Malaciobacter pacificus</name>
    <dbReference type="NCBI Taxonomy" id="1080223"/>
    <lineage>
        <taxon>Bacteria</taxon>
        <taxon>Pseudomonadati</taxon>
        <taxon>Campylobacterota</taxon>
        <taxon>Epsilonproteobacteria</taxon>
        <taxon>Campylobacterales</taxon>
        <taxon>Arcobacteraceae</taxon>
        <taxon>Malaciobacter</taxon>
    </lineage>
</organism>
<reference evidence="1 2" key="1">
    <citation type="submission" date="2019-09" db="EMBL/GenBank/DDBJ databases">
        <title>Complete genome sequencing of four Arcobacter species reveals a diverse suite of mobile elements.</title>
        <authorList>
            <person name="Miller W.G."/>
            <person name="Yee E."/>
            <person name="Bono J.L."/>
        </authorList>
    </citation>
    <scope>NUCLEOTIDE SEQUENCE [LARGE SCALE GENOMIC DNA]</scope>
    <source>
        <strain evidence="1 2">LMG 26638</strain>
    </source>
</reference>
<gene>
    <name evidence="1" type="ORF">APAC_1168</name>
</gene>
<sequence length="355" mass="40117">MREGVYYPCFKDFLKTNQDKTNKQFVLIAEYSDFKMEYLDNYKGDIMGAIVPFIVYNTEYYNKGVIVFELDENSDFLFVEDMTNLNQEKVESLEISSAIVILDGLSPNITMFLDDLFEFLPENTQIVGGGAGKMTFEQDPVIFSKENGIHNNAALIVKLSNKINIGIENGWQYLEGPFITTSSEKNVLKTLNFRNAFEVYKEIVEKDSGMVFNDKNFFDIAKSYPLGIVKYDKEIIVRDPILVDENNNLVLVGDIPQNSTIQILKGEEDKLIESSAKAVNHAIKDINSKSSLIVFDCISRSIYLGDKFVQELEGMKNNTVFNTKLCGALTLGEIANNGDEYITFYNKSCVVGVIC</sequence>